<dbReference type="PROSITE" id="PS51077">
    <property type="entry name" value="HTH_ICLR"/>
    <property type="match status" value="1"/>
</dbReference>
<dbReference type="InterPro" id="IPR029016">
    <property type="entry name" value="GAF-like_dom_sf"/>
</dbReference>
<dbReference type="InterPro" id="IPR005471">
    <property type="entry name" value="Tscrpt_reg_IclR_N"/>
</dbReference>
<keyword evidence="7" id="KW-1185">Reference proteome</keyword>
<dbReference type="EMBL" id="FMWL01000011">
    <property type="protein sequence ID" value="SCZ80306.1"/>
    <property type="molecule type" value="Genomic_DNA"/>
</dbReference>
<accession>A0A1G5S1X0</accession>
<evidence type="ECO:0000259" key="4">
    <source>
        <dbReference type="PROSITE" id="PS51077"/>
    </source>
</evidence>
<dbReference type="InterPro" id="IPR050707">
    <property type="entry name" value="HTH_MetabolicPath_Reg"/>
</dbReference>
<dbReference type="SUPFAM" id="SSF55781">
    <property type="entry name" value="GAF domain-like"/>
    <property type="match status" value="1"/>
</dbReference>
<feature type="domain" description="IclR-ED" evidence="5">
    <location>
        <begin position="69"/>
        <end position="251"/>
    </location>
</feature>
<dbReference type="SUPFAM" id="SSF46785">
    <property type="entry name" value="Winged helix' DNA-binding domain"/>
    <property type="match status" value="1"/>
</dbReference>
<reference evidence="6 7" key="1">
    <citation type="submission" date="2016-10" db="EMBL/GenBank/DDBJ databases">
        <authorList>
            <person name="de Groot N.N."/>
        </authorList>
    </citation>
    <scope>NUCLEOTIDE SEQUENCE [LARGE SCALE GENOMIC DNA]</scope>
    <source>
        <strain evidence="6 7">DSM 2784</strain>
    </source>
</reference>
<evidence type="ECO:0000256" key="2">
    <source>
        <dbReference type="ARBA" id="ARBA00023125"/>
    </source>
</evidence>
<dbReference type="PANTHER" id="PTHR30136">
    <property type="entry name" value="HELIX-TURN-HELIX TRANSCRIPTIONAL REGULATOR, ICLR FAMILY"/>
    <property type="match status" value="1"/>
</dbReference>
<feature type="domain" description="HTH iclR-type" evidence="4">
    <location>
        <begin position="7"/>
        <end position="68"/>
    </location>
</feature>
<name>A0A1G5S1X0_9FIRM</name>
<dbReference type="Gene3D" id="1.10.10.10">
    <property type="entry name" value="Winged helix-like DNA-binding domain superfamily/Winged helix DNA-binding domain"/>
    <property type="match status" value="1"/>
</dbReference>
<dbReference type="InterPro" id="IPR036388">
    <property type="entry name" value="WH-like_DNA-bd_sf"/>
</dbReference>
<evidence type="ECO:0000313" key="7">
    <source>
        <dbReference type="Proteomes" id="UP000199208"/>
    </source>
</evidence>
<dbReference type="Pfam" id="PF09339">
    <property type="entry name" value="HTH_IclR"/>
    <property type="match status" value="1"/>
</dbReference>
<keyword evidence="2" id="KW-0238">DNA-binding</keyword>
<dbReference type="STRING" id="1120920.SAMN03080599_02205"/>
<evidence type="ECO:0000256" key="1">
    <source>
        <dbReference type="ARBA" id="ARBA00023015"/>
    </source>
</evidence>
<dbReference type="PANTHER" id="PTHR30136:SF35">
    <property type="entry name" value="HTH-TYPE TRANSCRIPTIONAL REGULATOR RV1719"/>
    <property type="match status" value="1"/>
</dbReference>
<sequence length="258" mass="28615">MDSSNSIVMIERAFDILNYIYDHEKHVGVSQIARDLELPKANVYRILNTLHQMNAVEKDDDEQYVLGRLLIKLGNKARNNFELSQIATPVLSKLSEAIGESTNLGIMYGESILTVQGFEGEASTLVSKLVPIAPLYCSSMGKLYLAHMPQTELEAYFKGLKVTIETVNTQSTLEGFLKHREGILKENVAYDLEEYEYGLACIAAPIVNSKGTVIAAISISGPRSRLERKGMGMLTDHLKDAAKVLTEMSKYMDYGAGR</sequence>
<dbReference type="GO" id="GO:0003677">
    <property type="term" value="F:DNA binding"/>
    <property type="evidence" value="ECO:0007669"/>
    <property type="project" value="UniProtKB-KW"/>
</dbReference>
<dbReference type="InterPro" id="IPR014757">
    <property type="entry name" value="Tscrpt_reg_IclR_C"/>
</dbReference>
<gene>
    <name evidence="6" type="ORF">SAMN03080599_02205</name>
</gene>
<dbReference type="InterPro" id="IPR036390">
    <property type="entry name" value="WH_DNA-bd_sf"/>
</dbReference>
<dbReference type="AlphaFoldDB" id="A0A1G5S1X0"/>
<keyword evidence="1" id="KW-0805">Transcription regulation</keyword>
<dbReference type="Proteomes" id="UP000199208">
    <property type="component" value="Unassembled WGS sequence"/>
</dbReference>
<dbReference type="Gene3D" id="3.30.450.40">
    <property type="match status" value="1"/>
</dbReference>
<dbReference type="GO" id="GO:0003700">
    <property type="term" value="F:DNA-binding transcription factor activity"/>
    <property type="evidence" value="ECO:0007669"/>
    <property type="project" value="TreeGrafter"/>
</dbReference>
<dbReference type="Pfam" id="PF01614">
    <property type="entry name" value="IclR_C"/>
    <property type="match status" value="1"/>
</dbReference>
<organism evidence="6 7">
    <name type="scientific">Acidaminobacter hydrogenoformans DSM 2784</name>
    <dbReference type="NCBI Taxonomy" id="1120920"/>
    <lineage>
        <taxon>Bacteria</taxon>
        <taxon>Bacillati</taxon>
        <taxon>Bacillota</taxon>
        <taxon>Clostridia</taxon>
        <taxon>Peptostreptococcales</taxon>
        <taxon>Acidaminobacteraceae</taxon>
        <taxon>Acidaminobacter</taxon>
    </lineage>
</organism>
<evidence type="ECO:0000256" key="3">
    <source>
        <dbReference type="ARBA" id="ARBA00023163"/>
    </source>
</evidence>
<dbReference type="SMART" id="SM00346">
    <property type="entry name" value="HTH_ICLR"/>
    <property type="match status" value="1"/>
</dbReference>
<keyword evidence="3" id="KW-0804">Transcription</keyword>
<dbReference type="RefSeq" id="WP_092591451.1">
    <property type="nucleotide sequence ID" value="NZ_FMWL01000011.1"/>
</dbReference>
<proteinExistence type="predicted"/>
<dbReference type="GO" id="GO:0045892">
    <property type="term" value="P:negative regulation of DNA-templated transcription"/>
    <property type="evidence" value="ECO:0007669"/>
    <property type="project" value="TreeGrafter"/>
</dbReference>
<evidence type="ECO:0000313" key="6">
    <source>
        <dbReference type="EMBL" id="SCZ80306.1"/>
    </source>
</evidence>
<dbReference type="OrthoDB" id="9791752at2"/>
<protein>
    <submittedName>
        <fullName evidence="6">Transcriptional regulator, IclR family</fullName>
    </submittedName>
</protein>
<dbReference type="PROSITE" id="PS51078">
    <property type="entry name" value="ICLR_ED"/>
    <property type="match status" value="1"/>
</dbReference>
<evidence type="ECO:0000259" key="5">
    <source>
        <dbReference type="PROSITE" id="PS51078"/>
    </source>
</evidence>